<keyword evidence="2" id="KW-1133">Transmembrane helix</keyword>
<keyword evidence="1" id="KW-0175">Coiled coil</keyword>
<evidence type="ECO:0000313" key="3">
    <source>
        <dbReference type="EMBL" id="CAD8503219.1"/>
    </source>
</evidence>
<gene>
    <name evidence="3" type="ORF">PANT1444_LOCUS17042</name>
</gene>
<evidence type="ECO:0000256" key="2">
    <source>
        <dbReference type="SAM" id="Phobius"/>
    </source>
</evidence>
<dbReference type="EMBL" id="HBEP01030057">
    <property type="protein sequence ID" value="CAD8503219.1"/>
    <property type="molecule type" value="Transcribed_RNA"/>
</dbReference>
<name>A0A7S0F4R3_9EUKA</name>
<accession>A0A7S0F4R3</accession>
<feature type="transmembrane region" description="Helical" evidence="2">
    <location>
        <begin position="91"/>
        <end position="110"/>
    </location>
</feature>
<evidence type="ECO:0000256" key="1">
    <source>
        <dbReference type="SAM" id="Coils"/>
    </source>
</evidence>
<organism evidence="3">
    <name type="scientific">Phaeocystis antarctica</name>
    <dbReference type="NCBI Taxonomy" id="33657"/>
    <lineage>
        <taxon>Eukaryota</taxon>
        <taxon>Haptista</taxon>
        <taxon>Haptophyta</taxon>
        <taxon>Prymnesiophyceae</taxon>
        <taxon>Phaeocystales</taxon>
        <taxon>Phaeocystaceae</taxon>
        <taxon>Phaeocystis</taxon>
    </lineage>
</organism>
<keyword evidence="2" id="KW-0812">Transmembrane</keyword>
<dbReference type="AlphaFoldDB" id="A0A7S0F4R3"/>
<reference evidence="3" key="1">
    <citation type="submission" date="2021-01" db="EMBL/GenBank/DDBJ databases">
        <authorList>
            <person name="Corre E."/>
            <person name="Pelletier E."/>
            <person name="Niang G."/>
            <person name="Scheremetjew M."/>
            <person name="Finn R."/>
            <person name="Kale V."/>
            <person name="Holt S."/>
            <person name="Cochrane G."/>
            <person name="Meng A."/>
            <person name="Brown T."/>
            <person name="Cohen L."/>
        </authorList>
    </citation>
    <scope>NUCLEOTIDE SEQUENCE</scope>
    <source>
        <strain evidence="3">CCMP1374</strain>
    </source>
</reference>
<sequence>MQQGVGELHLEVKRAAEGGAEKAAQSGRAVEAAVGRLESTMASLKSRMATLESNQHEDAVGRKALQAQLSSLLQLTEEIKQAQAASSSGGWLMPTLVCGQMLALAAFLFYRMVAKDKKRDHFL</sequence>
<protein>
    <submittedName>
        <fullName evidence="3">Uncharacterized protein</fullName>
    </submittedName>
</protein>
<feature type="coiled-coil region" evidence="1">
    <location>
        <begin position="34"/>
        <end position="85"/>
    </location>
</feature>
<proteinExistence type="predicted"/>
<keyword evidence="2" id="KW-0472">Membrane</keyword>